<evidence type="ECO:0000313" key="3">
    <source>
        <dbReference type="EMBL" id="PNW78565.1"/>
    </source>
</evidence>
<gene>
    <name evidence="3" type="ORF">CHLRE_09g392050v5</name>
</gene>
<dbReference type="InParanoid" id="A0A2K3DDG0"/>
<feature type="region of interest" description="Disordered" evidence="1">
    <location>
        <begin position="257"/>
        <end position="279"/>
    </location>
</feature>
<feature type="region of interest" description="Disordered" evidence="1">
    <location>
        <begin position="96"/>
        <end position="140"/>
    </location>
</feature>
<dbReference type="OMA" id="DTEDWIM"/>
<keyword evidence="2" id="KW-0472">Membrane</keyword>
<feature type="compositionally biased region" description="Low complexity" evidence="1">
    <location>
        <begin position="257"/>
        <end position="272"/>
    </location>
</feature>
<evidence type="ECO:0000256" key="2">
    <source>
        <dbReference type="SAM" id="Phobius"/>
    </source>
</evidence>
<sequence length="400" mass="40446">MFGAAARIAARPAAAAAAAGVAANAAQGSAQARAPAQSAGRQAVHAPVHNNKLVDRDVDSGWLDVQLKDEVVLFQPFNTQELDQAADTVLALFGGSAGPSTSTSASTSAGPIVTEPEDADGHPQQHGSGRSSDDGGAGSDLADAYIEAAAAANARAVAAGHRAREREQLEGLMAITTRLLRRPGMQREVVLCMLEDTEVRELMMRQCSDLDRYLLAAGIHTPQLLPPAAAAAAEGLTSASASSTFSTTSAASAASATATAEASTNQSPPQSQQGGGVGGPGGLVSKLVGAVAGAIERAGDALACLGGWVRRHLAASLPFVGPADHQPQATAGAWGEAQEGVEEEGVQEQGGGGRARRGGAQPKRGADLVLGGVMALAVAVFAVAVIRRPLVLRQLSRSFR</sequence>
<evidence type="ECO:0000313" key="4">
    <source>
        <dbReference type="Proteomes" id="UP000006906"/>
    </source>
</evidence>
<dbReference type="Gramene" id="PNW78565">
    <property type="protein sequence ID" value="PNW78565"/>
    <property type="gene ID" value="CHLRE_09g392050v5"/>
</dbReference>
<dbReference type="RefSeq" id="XP_042920974.1">
    <property type="nucleotide sequence ID" value="XM_043065618.1"/>
</dbReference>
<accession>A0A2K3DDG0</accession>
<feature type="transmembrane region" description="Helical" evidence="2">
    <location>
        <begin position="368"/>
        <end position="390"/>
    </location>
</feature>
<protein>
    <submittedName>
        <fullName evidence="3">Uncharacterized protein</fullName>
    </submittedName>
</protein>
<name>A0A2K3DDG0_CHLRE</name>
<dbReference type="OrthoDB" id="545709at2759"/>
<organism evidence="3 4">
    <name type="scientific">Chlamydomonas reinhardtii</name>
    <name type="common">Chlamydomonas smithii</name>
    <dbReference type="NCBI Taxonomy" id="3055"/>
    <lineage>
        <taxon>Eukaryota</taxon>
        <taxon>Viridiplantae</taxon>
        <taxon>Chlorophyta</taxon>
        <taxon>core chlorophytes</taxon>
        <taxon>Chlorophyceae</taxon>
        <taxon>CS clade</taxon>
        <taxon>Chlamydomonadales</taxon>
        <taxon>Chlamydomonadaceae</taxon>
        <taxon>Chlamydomonas</taxon>
    </lineage>
</organism>
<dbReference type="AlphaFoldDB" id="A0A2K3DDG0"/>
<reference evidence="3 4" key="1">
    <citation type="journal article" date="2007" name="Science">
        <title>The Chlamydomonas genome reveals the evolution of key animal and plant functions.</title>
        <authorList>
            <person name="Merchant S.S."/>
            <person name="Prochnik S.E."/>
            <person name="Vallon O."/>
            <person name="Harris E.H."/>
            <person name="Karpowicz S.J."/>
            <person name="Witman G.B."/>
            <person name="Terry A."/>
            <person name="Salamov A."/>
            <person name="Fritz-Laylin L.K."/>
            <person name="Marechal-Drouard L."/>
            <person name="Marshall W.F."/>
            <person name="Qu L.H."/>
            <person name="Nelson D.R."/>
            <person name="Sanderfoot A.A."/>
            <person name="Spalding M.H."/>
            <person name="Kapitonov V.V."/>
            <person name="Ren Q."/>
            <person name="Ferris P."/>
            <person name="Lindquist E."/>
            <person name="Shapiro H."/>
            <person name="Lucas S.M."/>
            <person name="Grimwood J."/>
            <person name="Schmutz J."/>
            <person name="Cardol P."/>
            <person name="Cerutti H."/>
            <person name="Chanfreau G."/>
            <person name="Chen C.L."/>
            <person name="Cognat V."/>
            <person name="Croft M.T."/>
            <person name="Dent R."/>
            <person name="Dutcher S."/>
            <person name="Fernandez E."/>
            <person name="Fukuzawa H."/>
            <person name="Gonzalez-Ballester D."/>
            <person name="Gonzalez-Halphen D."/>
            <person name="Hallmann A."/>
            <person name="Hanikenne M."/>
            <person name="Hippler M."/>
            <person name="Inwood W."/>
            <person name="Jabbari K."/>
            <person name="Kalanon M."/>
            <person name="Kuras R."/>
            <person name="Lefebvre P.A."/>
            <person name="Lemaire S.D."/>
            <person name="Lobanov A.V."/>
            <person name="Lohr M."/>
            <person name="Manuell A."/>
            <person name="Meier I."/>
            <person name="Mets L."/>
            <person name="Mittag M."/>
            <person name="Mittelmeier T."/>
            <person name="Moroney J.V."/>
            <person name="Moseley J."/>
            <person name="Napoli C."/>
            <person name="Nedelcu A.M."/>
            <person name="Niyogi K."/>
            <person name="Novoselov S.V."/>
            <person name="Paulsen I.T."/>
            <person name="Pazour G."/>
            <person name="Purton S."/>
            <person name="Ral J.P."/>
            <person name="Riano-Pachon D.M."/>
            <person name="Riekhof W."/>
            <person name="Rymarquis L."/>
            <person name="Schroda M."/>
            <person name="Stern D."/>
            <person name="Umen J."/>
            <person name="Willows R."/>
            <person name="Wilson N."/>
            <person name="Zimmer S.L."/>
            <person name="Allmer J."/>
            <person name="Balk J."/>
            <person name="Bisova K."/>
            <person name="Chen C.J."/>
            <person name="Elias M."/>
            <person name="Gendler K."/>
            <person name="Hauser C."/>
            <person name="Lamb M.R."/>
            <person name="Ledford H."/>
            <person name="Long J.C."/>
            <person name="Minagawa J."/>
            <person name="Page M.D."/>
            <person name="Pan J."/>
            <person name="Pootakham W."/>
            <person name="Roje S."/>
            <person name="Rose A."/>
            <person name="Stahlberg E."/>
            <person name="Terauchi A.M."/>
            <person name="Yang P."/>
            <person name="Ball S."/>
            <person name="Bowler C."/>
            <person name="Dieckmann C.L."/>
            <person name="Gladyshev V.N."/>
            <person name="Green P."/>
            <person name="Jorgensen R."/>
            <person name="Mayfield S."/>
            <person name="Mueller-Roeber B."/>
            <person name="Rajamani S."/>
            <person name="Sayre R.T."/>
            <person name="Brokstein P."/>
            <person name="Dubchak I."/>
            <person name="Goodstein D."/>
            <person name="Hornick L."/>
            <person name="Huang Y.W."/>
            <person name="Jhaveri J."/>
            <person name="Luo Y."/>
            <person name="Martinez D."/>
            <person name="Ngau W.C."/>
            <person name="Otillar B."/>
            <person name="Poliakov A."/>
            <person name="Porter A."/>
            <person name="Szajkowski L."/>
            <person name="Werner G."/>
            <person name="Zhou K."/>
            <person name="Grigoriev I.V."/>
            <person name="Rokhsar D.S."/>
            <person name="Grossman A.R."/>
        </authorList>
    </citation>
    <scope>NUCLEOTIDE SEQUENCE [LARGE SCALE GENOMIC DNA]</scope>
    <source>
        <strain evidence="4">CC-503</strain>
    </source>
</reference>
<keyword evidence="2" id="KW-0812">Transmembrane</keyword>
<feature type="region of interest" description="Disordered" evidence="1">
    <location>
        <begin position="326"/>
        <end position="362"/>
    </location>
</feature>
<dbReference type="KEGG" id="cre:CHLRE_09g392050v5"/>
<dbReference type="Proteomes" id="UP000006906">
    <property type="component" value="Chromosome 9"/>
</dbReference>
<dbReference type="EMBL" id="CM008970">
    <property type="protein sequence ID" value="PNW78565.1"/>
    <property type="molecule type" value="Genomic_DNA"/>
</dbReference>
<dbReference type="ExpressionAtlas" id="A0A2K3DDG0">
    <property type="expression patterns" value="baseline and differential"/>
</dbReference>
<keyword evidence="2" id="KW-1133">Transmembrane helix</keyword>
<proteinExistence type="predicted"/>
<dbReference type="GeneID" id="5720087"/>
<feature type="compositionally biased region" description="Low complexity" evidence="1">
    <location>
        <begin position="98"/>
        <end position="111"/>
    </location>
</feature>
<evidence type="ECO:0000256" key="1">
    <source>
        <dbReference type="SAM" id="MobiDB-lite"/>
    </source>
</evidence>
<keyword evidence="4" id="KW-1185">Reference proteome</keyword>